<accession>K0NDV8</accession>
<evidence type="ECO:0000313" key="5">
    <source>
        <dbReference type="EMBL" id="CCK79086.1"/>
    </source>
</evidence>
<keyword evidence="1" id="KW-0805">Transcription regulation</keyword>
<dbReference type="InterPro" id="IPR018060">
    <property type="entry name" value="HTH_AraC"/>
</dbReference>
<dbReference type="GO" id="GO:0003700">
    <property type="term" value="F:DNA-binding transcription factor activity"/>
    <property type="evidence" value="ECO:0007669"/>
    <property type="project" value="InterPro"/>
</dbReference>
<evidence type="ECO:0000259" key="4">
    <source>
        <dbReference type="PROSITE" id="PS01124"/>
    </source>
</evidence>
<evidence type="ECO:0000256" key="1">
    <source>
        <dbReference type="ARBA" id="ARBA00023015"/>
    </source>
</evidence>
<dbReference type="STRING" id="651182.TOL2_C09180"/>
<evidence type="ECO:0000256" key="2">
    <source>
        <dbReference type="ARBA" id="ARBA00023125"/>
    </source>
</evidence>
<dbReference type="InterPro" id="IPR053142">
    <property type="entry name" value="PchR_regulatory_protein"/>
</dbReference>
<dbReference type="PRINTS" id="PR00032">
    <property type="entry name" value="HTHARAC"/>
</dbReference>
<keyword evidence="6" id="KW-1185">Reference proteome</keyword>
<dbReference type="PROSITE" id="PS00041">
    <property type="entry name" value="HTH_ARAC_FAMILY_1"/>
    <property type="match status" value="1"/>
</dbReference>
<feature type="domain" description="HTH araC/xylS-type" evidence="4">
    <location>
        <begin position="225"/>
        <end position="323"/>
    </location>
</feature>
<reference evidence="5 6" key="1">
    <citation type="journal article" date="2013" name="Environ. Microbiol.">
        <title>Complete genome, catabolic sub-proteomes and key-metabolites of Desulfobacula toluolica Tol2, a marine, aromatic compound-degrading, sulfate-reducing bacterium.</title>
        <authorList>
            <person name="Wohlbrand L."/>
            <person name="Jacob J.H."/>
            <person name="Kube M."/>
            <person name="Mussmann M."/>
            <person name="Jarling R."/>
            <person name="Beck A."/>
            <person name="Amann R."/>
            <person name="Wilkes H."/>
            <person name="Reinhardt R."/>
            <person name="Rabus R."/>
        </authorList>
    </citation>
    <scope>NUCLEOTIDE SEQUENCE [LARGE SCALE GENOMIC DNA]</scope>
    <source>
        <strain evidence="6">DSM 7467 / Tol2</strain>
    </source>
</reference>
<dbReference type="InterPro" id="IPR020449">
    <property type="entry name" value="Tscrpt_reg_AraC-type_HTH"/>
</dbReference>
<dbReference type="PANTHER" id="PTHR47893:SF1">
    <property type="entry name" value="REGULATORY PROTEIN PCHR"/>
    <property type="match status" value="1"/>
</dbReference>
<evidence type="ECO:0000313" key="6">
    <source>
        <dbReference type="Proteomes" id="UP000007347"/>
    </source>
</evidence>
<gene>
    <name evidence="5" type="ordered locus">TOL2_C09180</name>
</gene>
<dbReference type="GO" id="GO:0043565">
    <property type="term" value="F:sequence-specific DNA binding"/>
    <property type="evidence" value="ECO:0007669"/>
    <property type="project" value="InterPro"/>
</dbReference>
<dbReference type="RefSeq" id="WP_014956436.1">
    <property type="nucleotide sequence ID" value="NC_018645.1"/>
</dbReference>
<dbReference type="KEGG" id="dto:TOL2_C09180"/>
<dbReference type="PROSITE" id="PS01124">
    <property type="entry name" value="HTH_ARAC_FAMILY_2"/>
    <property type="match status" value="1"/>
</dbReference>
<keyword evidence="2" id="KW-0238">DNA-binding</keyword>
<dbReference type="OrthoDB" id="9802263at2"/>
<evidence type="ECO:0000256" key="3">
    <source>
        <dbReference type="ARBA" id="ARBA00023163"/>
    </source>
</evidence>
<dbReference type="SMART" id="SM00342">
    <property type="entry name" value="HTH_ARAC"/>
    <property type="match status" value="1"/>
</dbReference>
<dbReference type="SUPFAM" id="SSF46689">
    <property type="entry name" value="Homeodomain-like"/>
    <property type="match status" value="2"/>
</dbReference>
<dbReference type="InterPro" id="IPR009057">
    <property type="entry name" value="Homeodomain-like_sf"/>
</dbReference>
<proteinExistence type="predicted"/>
<dbReference type="PANTHER" id="PTHR47893">
    <property type="entry name" value="REGULATORY PROTEIN PCHR"/>
    <property type="match status" value="1"/>
</dbReference>
<dbReference type="HOGENOM" id="CLU_052345_4_2_7"/>
<dbReference type="InterPro" id="IPR018062">
    <property type="entry name" value="HTH_AraC-typ_CS"/>
</dbReference>
<sequence>MEKKLKRHTLDSFPVEKGNFETCWKLPHKIGKGTIKEFRLKSGIQVYVCNYNKSDRLKAKHYGDTPKFGFRFCLSGTTKLTLHCLKQSLTITHGESGFFYFPNRDGFYEDMPGTPIYMVVILISPSYWDTLMEDELHDIPIKFKAPLTDNKNSGDPFNCTEIITPSMHMILQQIIHCPYEGASHRFFIEAKAMELIACKLNQIKPASHKQKPTPRLKANDIDKIHYAGQLLSNNLQTPPNIIELAKTVGVSRTKFYNDFNQFYGTSPIEYLRFKRAEKARTLVKDESLSMTQIAYSLGYSSSSHFAKAFRDYFGIPPSRYRQNERW</sequence>
<protein>
    <submittedName>
        <fullName evidence="5">Putative transcriptional regulator, AraC family</fullName>
    </submittedName>
</protein>
<dbReference type="Gene3D" id="1.10.10.60">
    <property type="entry name" value="Homeodomain-like"/>
    <property type="match status" value="1"/>
</dbReference>
<name>K0NDV8_DESTT</name>
<organism evidence="5 6">
    <name type="scientific">Desulfobacula toluolica (strain DSM 7467 / Tol2)</name>
    <dbReference type="NCBI Taxonomy" id="651182"/>
    <lineage>
        <taxon>Bacteria</taxon>
        <taxon>Pseudomonadati</taxon>
        <taxon>Thermodesulfobacteriota</taxon>
        <taxon>Desulfobacteria</taxon>
        <taxon>Desulfobacterales</taxon>
        <taxon>Desulfobacteraceae</taxon>
        <taxon>Desulfobacula</taxon>
    </lineage>
</organism>
<dbReference type="EMBL" id="FO203503">
    <property type="protein sequence ID" value="CCK79086.1"/>
    <property type="molecule type" value="Genomic_DNA"/>
</dbReference>
<dbReference type="AlphaFoldDB" id="K0NDV8"/>
<dbReference type="Proteomes" id="UP000007347">
    <property type="component" value="Chromosome"/>
</dbReference>
<keyword evidence="3" id="KW-0804">Transcription</keyword>
<dbReference type="Pfam" id="PF12833">
    <property type="entry name" value="HTH_18"/>
    <property type="match status" value="1"/>
</dbReference>